<evidence type="ECO:0000256" key="1">
    <source>
        <dbReference type="SAM" id="Phobius"/>
    </source>
</evidence>
<keyword evidence="1" id="KW-0812">Transmembrane</keyword>
<organism evidence="2">
    <name type="scientific">freshwater metagenome</name>
    <dbReference type="NCBI Taxonomy" id="449393"/>
    <lineage>
        <taxon>unclassified sequences</taxon>
        <taxon>metagenomes</taxon>
        <taxon>ecological metagenomes</taxon>
    </lineage>
</organism>
<dbReference type="EMBL" id="CAEZZV010000075">
    <property type="protein sequence ID" value="CAB4778601.1"/>
    <property type="molecule type" value="Genomic_DNA"/>
</dbReference>
<accession>A0A6J6W134</accession>
<gene>
    <name evidence="2" type="ORF">UFOPK2921_00708</name>
</gene>
<sequence length="96" mass="10773">MSHSCVVNLHLRAMSVIVAAVAFWATSHPHGFSITRWSIRSRSTRGTSKRLKRLIGFETDKSLSGSYHSLMKIWIEPRYASAVFTHGDSSRSASHE</sequence>
<keyword evidence="1" id="KW-1133">Transmembrane helix</keyword>
<feature type="transmembrane region" description="Helical" evidence="1">
    <location>
        <begin position="6"/>
        <end position="26"/>
    </location>
</feature>
<name>A0A6J6W134_9ZZZZ</name>
<reference evidence="2" key="1">
    <citation type="submission" date="2020-05" db="EMBL/GenBank/DDBJ databases">
        <authorList>
            <person name="Chiriac C."/>
            <person name="Salcher M."/>
            <person name="Ghai R."/>
            <person name="Kavagutti S V."/>
        </authorList>
    </citation>
    <scope>NUCLEOTIDE SEQUENCE</scope>
</reference>
<dbReference type="AlphaFoldDB" id="A0A6J6W134"/>
<proteinExistence type="predicted"/>
<evidence type="ECO:0000313" key="2">
    <source>
        <dbReference type="EMBL" id="CAB4778601.1"/>
    </source>
</evidence>
<protein>
    <submittedName>
        <fullName evidence="2">Unannotated protein</fullName>
    </submittedName>
</protein>
<keyword evidence="1" id="KW-0472">Membrane</keyword>